<dbReference type="EMBL" id="ATDT01000026">
    <property type="protein sequence ID" value="EPF15793.1"/>
    <property type="molecule type" value="Genomic_DNA"/>
</dbReference>
<dbReference type="PATRIC" id="fig|566551.4.peg.2709"/>
<protein>
    <submittedName>
        <fullName evidence="1">Toxin-antitoxin system, toxin component, RelE domain protein</fullName>
    </submittedName>
</protein>
<reference evidence="1 2" key="1">
    <citation type="submission" date="2013-04" db="EMBL/GenBank/DDBJ databases">
        <authorList>
            <person name="Weinstock G."/>
            <person name="Sodergren E."/>
            <person name="Lobos E.A."/>
            <person name="Fulton L."/>
            <person name="Fulton R."/>
            <person name="Courtney L."/>
            <person name="Fronick C."/>
            <person name="O'Laughlin M."/>
            <person name="Godfrey J."/>
            <person name="Wilson R.M."/>
            <person name="Miner T."/>
            <person name="Farmer C."/>
            <person name="Delehaunty K."/>
            <person name="Cordes M."/>
            <person name="Minx P."/>
            <person name="Tomlinson C."/>
            <person name="Chen J."/>
            <person name="Wollam A."/>
            <person name="Pepin K.H."/>
            <person name="Palsikar V.B."/>
            <person name="Zhang X."/>
            <person name="Suruliraj S."/>
            <person name="Perna N.T."/>
            <person name="Plunkett G."/>
            <person name="Warren W."/>
            <person name="Mitreva M."/>
            <person name="Mardis E.R."/>
            <person name="Wilson R.K."/>
        </authorList>
    </citation>
    <scope>NUCLEOTIDE SEQUENCE [LARGE SCALE GENOMIC DNA]</scope>
    <source>
        <strain evidence="1 2">DSM 4568</strain>
    </source>
</reference>
<gene>
    <name evidence="1" type="ORF">HMPREF0201_02967</name>
</gene>
<accession>S3IPT1</accession>
<name>S3IPT1_9ENTR</name>
<evidence type="ECO:0000313" key="2">
    <source>
        <dbReference type="Proteomes" id="UP000014585"/>
    </source>
</evidence>
<evidence type="ECO:0000313" key="1">
    <source>
        <dbReference type="EMBL" id="EPF15793.1"/>
    </source>
</evidence>
<dbReference type="AlphaFoldDB" id="S3IPT1"/>
<sequence length="64" mass="7553">MELVMIWTVIFTDYFYFWYQAQPLALRKRLAAAFGNIGFWGPELSRPLADTQFALHLAEQEKIK</sequence>
<comment type="caution">
    <text evidence="1">The sequence shown here is derived from an EMBL/GenBank/DDBJ whole genome shotgun (WGS) entry which is preliminary data.</text>
</comment>
<dbReference type="STRING" id="566551.HMPREF0201_02967"/>
<proteinExistence type="predicted"/>
<organism evidence="1 2">
    <name type="scientific">Cedecea davisae DSM 4568</name>
    <dbReference type="NCBI Taxonomy" id="566551"/>
    <lineage>
        <taxon>Bacteria</taxon>
        <taxon>Pseudomonadati</taxon>
        <taxon>Pseudomonadota</taxon>
        <taxon>Gammaproteobacteria</taxon>
        <taxon>Enterobacterales</taxon>
        <taxon>Enterobacteriaceae</taxon>
        <taxon>Cedecea</taxon>
    </lineage>
</organism>
<dbReference type="HOGENOM" id="CLU_2859481_0_0_6"/>
<dbReference type="Proteomes" id="UP000014585">
    <property type="component" value="Unassembled WGS sequence"/>
</dbReference>